<evidence type="ECO:0000313" key="3">
    <source>
        <dbReference type="Proteomes" id="UP000604046"/>
    </source>
</evidence>
<proteinExistence type="predicted"/>
<reference evidence="2" key="1">
    <citation type="submission" date="2021-02" db="EMBL/GenBank/DDBJ databases">
        <authorList>
            <person name="Dougan E. K."/>
            <person name="Rhodes N."/>
            <person name="Thang M."/>
            <person name="Chan C."/>
        </authorList>
    </citation>
    <scope>NUCLEOTIDE SEQUENCE</scope>
</reference>
<sequence length="416" mass="41833">MVLPGSAASPDLPVPAGSAPPAVAPVCVVKRFRKNPSGQSASVKGGGCANAQGDAPVEGEASEAVGFEPGEPSYQADGFPTGRASAQADALVKGESTIQAPKAVGSEPGEPSYQADGVPKEMGNAQSSQSRDSLRGSDPVDLVPKKPDGQPVVPEPKVSAPVGKAIGSHVQAGPACISQARATLRGSEAEDLVPVKPDGEMLGDGARVGSSPSGQHSVRVMPLIPQTDLLDCQSGVGDAVPDREGAFKTSSREVTTTARTKSSHRIESEQAVRLAPPECVSRPGVHPQSDVSPASSVSDAETVGAQYPEVQLGFNVNQVASGGPGHGPSGPCATGREAGTYNKASSASEATTEPTGNPLGSSAKYAQRVMGPQLEAPSGALSAFPPGVSRSLKLDESSPSAKAPAAAMCVRRCGDG</sequence>
<name>A0A812VB61_9DINO</name>
<keyword evidence="3" id="KW-1185">Reference proteome</keyword>
<feature type="compositionally biased region" description="Polar residues" evidence="1">
    <location>
        <begin position="342"/>
        <end position="360"/>
    </location>
</feature>
<feature type="compositionally biased region" description="Polar residues" evidence="1">
    <location>
        <begin position="248"/>
        <end position="260"/>
    </location>
</feature>
<dbReference type="Proteomes" id="UP000604046">
    <property type="component" value="Unassembled WGS sequence"/>
</dbReference>
<feature type="region of interest" description="Disordered" evidence="1">
    <location>
        <begin position="1"/>
        <end position="20"/>
    </location>
</feature>
<evidence type="ECO:0000256" key="1">
    <source>
        <dbReference type="SAM" id="MobiDB-lite"/>
    </source>
</evidence>
<dbReference type="AlphaFoldDB" id="A0A812VB61"/>
<organism evidence="2 3">
    <name type="scientific">Symbiodinium natans</name>
    <dbReference type="NCBI Taxonomy" id="878477"/>
    <lineage>
        <taxon>Eukaryota</taxon>
        <taxon>Sar</taxon>
        <taxon>Alveolata</taxon>
        <taxon>Dinophyceae</taxon>
        <taxon>Suessiales</taxon>
        <taxon>Symbiodiniaceae</taxon>
        <taxon>Symbiodinium</taxon>
    </lineage>
</organism>
<feature type="region of interest" description="Disordered" evidence="1">
    <location>
        <begin position="36"/>
        <end position="160"/>
    </location>
</feature>
<feature type="region of interest" description="Disordered" evidence="1">
    <location>
        <begin position="247"/>
        <end position="301"/>
    </location>
</feature>
<protein>
    <submittedName>
        <fullName evidence="2">Uncharacterized protein</fullName>
    </submittedName>
</protein>
<feature type="region of interest" description="Disordered" evidence="1">
    <location>
        <begin position="318"/>
        <end position="407"/>
    </location>
</feature>
<gene>
    <name evidence="2" type="ORF">SNAT2548_LOCUS34653</name>
</gene>
<feature type="compositionally biased region" description="Low complexity" evidence="1">
    <location>
        <begin position="287"/>
        <end position="300"/>
    </location>
</feature>
<evidence type="ECO:0000313" key="2">
    <source>
        <dbReference type="EMBL" id="CAE7609585.1"/>
    </source>
</evidence>
<comment type="caution">
    <text evidence="2">The sequence shown here is derived from an EMBL/GenBank/DDBJ whole genome shotgun (WGS) entry which is preliminary data.</text>
</comment>
<accession>A0A812VB61</accession>
<feature type="compositionally biased region" description="Low complexity" evidence="1">
    <location>
        <begin position="397"/>
        <end position="407"/>
    </location>
</feature>
<dbReference type="EMBL" id="CAJNDS010002822">
    <property type="protein sequence ID" value="CAE7609585.1"/>
    <property type="molecule type" value="Genomic_DNA"/>
</dbReference>